<organism evidence="2 3">
    <name type="scientific">Microvirga guangxiensis</name>
    <dbReference type="NCBI Taxonomy" id="549386"/>
    <lineage>
        <taxon>Bacteria</taxon>
        <taxon>Pseudomonadati</taxon>
        <taxon>Pseudomonadota</taxon>
        <taxon>Alphaproteobacteria</taxon>
        <taxon>Hyphomicrobiales</taxon>
        <taxon>Methylobacteriaceae</taxon>
        <taxon>Microvirga</taxon>
    </lineage>
</organism>
<protein>
    <submittedName>
        <fullName evidence="2">Uncharacterized protein</fullName>
    </submittedName>
</protein>
<evidence type="ECO:0000256" key="1">
    <source>
        <dbReference type="SAM" id="MobiDB-lite"/>
    </source>
</evidence>
<keyword evidence="3" id="KW-1185">Reference proteome</keyword>
<feature type="region of interest" description="Disordered" evidence="1">
    <location>
        <begin position="14"/>
        <end position="35"/>
    </location>
</feature>
<dbReference type="AlphaFoldDB" id="A0A1G5KJW5"/>
<dbReference type="EMBL" id="FMVJ01000010">
    <property type="protein sequence ID" value="SCZ00390.1"/>
    <property type="molecule type" value="Genomic_DNA"/>
</dbReference>
<proteinExistence type="predicted"/>
<accession>A0A1G5KJW5</accession>
<gene>
    <name evidence="2" type="ORF">SAMN02927923_03349</name>
</gene>
<name>A0A1G5KJW5_9HYPH</name>
<evidence type="ECO:0000313" key="3">
    <source>
        <dbReference type="Proteomes" id="UP000199569"/>
    </source>
</evidence>
<dbReference type="Proteomes" id="UP000199569">
    <property type="component" value="Unassembled WGS sequence"/>
</dbReference>
<evidence type="ECO:0000313" key="2">
    <source>
        <dbReference type="EMBL" id="SCZ00390.1"/>
    </source>
</evidence>
<sequence length="136" mass="14485">MTYRPATAPCHLGSRPCGAPAAAPNTSGTAQGLNVGHSPALSMETLSSRAMAVQRGQIGVPYFGLSIAATAARRVVGKAREQTFSRLLDRALLNPAIAAALLKENNPANRPAMRRKEQLWLGNESSTFIDLLEDEE</sequence>
<reference evidence="2 3" key="1">
    <citation type="submission" date="2016-10" db="EMBL/GenBank/DDBJ databases">
        <authorList>
            <person name="de Groot N.N."/>
        </authorList>
    </citation>
    <scope>NUCLEOTIDE SEQUENCE [LARGE SCALE GENOMIC DNA]</scope>
    <source>
        <strain evidence="2 3">CGMCC 1.7666</strain>
    </source>
</reference>